<evidence type="ECO:0000256" key="1">
    <source>
        <dbReference type="SAM" id="MobiDB-lite"/>
    </source>
</evidence>
<evidence type="ECO:0000313" key="3">
    <source>
        <dbReference type="Proteomes" id="UP000585474"/>
    </source>
</evidence>
<dbReference type="OrthoDB" id="426882at2759"/>
<gene>
    <name evidence="2" type="ORF">Acr_13g0010480</name>
</gene>
<dbReference type="EMBL" id="BJWL01000013">
    <property type="protein sequence ID" value="GFY99648.1"/>
    <property type="molecule type" value="Genomic_DNA"/>
</dbReference>
<dbReference type="AlphaFoldDB" id="A0A7J0FLP9"/>
<evidence type="ECO:0000313" key="2">
    <source>
        <dbReference type="EMBL" id="GFY99648.1"/>
    </source>
</evidence>
<feature type="region of interest" description="Disordered" evidence="1">
    <location>
        <begin position="1"/>
        <end position="29"/>
    </location>
</feature>
<protein>
    <submittedName>
        <fullName evidence="2">Uncharacterized protein</fullName>
    </submittedName>
</protein>
<proteinExistence type="predicted"/>
<sequence length="119" mass="13243">MSSEQRRSRSKPSEVRQPTNGLNRSRSCDIEGRRTFVGPDQNLWRCDSLLTASIEVGGATSRVVGAAASDQIGDRRRQIEARRSEVIQVRAPLSLGSRSSHEFDFGAQIRAPVMEAWPF</sequence>
<accession>A0A7J0FLP9</accession>
<keyword evidence="3" id="KW-1185">Reference proteome</keyword>
<feature type="compositionally biased region" description="Polar residues" evidence="1">
    <location>
        <begin position="16"/>
        <end position="25"/>
    </location>
</feature>
<reference evidence="2 3" key="1">
    <citation type="submission" date="2019-07" db="EMBL/GenBank/DDBJ databases">
        <title>De Novo Assembly of kiwifruit Actinidia rufa.</title>
        <authorList>
            <person name="Sugita-Konishi S."/>
            <person name="Sato K."/>
            <person name="Mori E."/>
            <person name="Abe Y."/>
            <person name="Kisaki G."/>
            <person name="Hamano K."/>
            <person name="Suezawa K."/>
            <person name="Otani M."/>
            <person name="Fukuda T."/>
            <person name="Manabe T."/>
            <person name="Gomi K."/>
            <person name="Tabuchi M."/>
            <person name="Akimitsu K."/>
            <person name="Kataoka I."/>
        </authorList>
    </citation>
    <scope>NUCLEOTIDE SEQUENCE [LARGE SCALE GENOMIC DNA]</scope>
    <source>
        <strain evidence="3">cv. Fuchu</strain>
    </source>
</reference>
<feature type="compositionally biased region" description="Basic and acidic residues" evidence="1">
    <location>
        <begin position="1"/>
        <end position="14"/>
    </location>
</feature>
<comment type="caution">
    <text evidence="2">The sequence shown here is derived from an EMBL/GenBank/DDBJ whole genome shotgun (WGS) entry which is preliminary data.</text>
</comment>
<organism evidence="2 3">
    <name type="scientific">Actinidia rufa</name>
    <dbReference type="NCBI Taxonomy" id="165716"/>
    <lineage>
        <taxon>Eukaryota</taxon>
        <taxon>Viridiplantae</taxon>
        <taxon>Streptophyta</taxon>
        <taxon>Embryophyta</taxon>
        <taxon>Tracheophyta</taxon>
        <taxon>Spermatophyta</taxon>
        <taxon>Magnoliopsida</taxon>
        <taxon>eudicotyledons</taxon>
        <taxon>Gunneridae</taxon>
        <taxon>Pentapetalae</taxon>
        <taxon>asterids</taxon>
        <taxon>Ericales</taxon>
        <taxon>Actinidiaceae</taxon>
        <taxon>Actinidia</taxon>
    </lineage>
</organism>
<dbReference type="Proteomes" id="UP000585474">
    <property type="component" value="Unassembled WGS sequence"/>
</dbReference>
<name>A0A7J0FLP9_9ERIC</name>